<gene>
    <name evidence="1" type="ORF">AACH06_20415</name>
</gene>
<evidence type="ECO:0000313" key="1">
    <source>
        <dbReference type="EMBL" id="MEK8033190.1"/>
    </source>
</evidence>
<organism evidence="1 2">
    <name type="scientific">Ideonella lacteola</name>
    <dbReference type="NCBI Taxonomy" id="2984193"/>
    <lineage>
        <taxon>Bacteria</taxon>
        <taxon>Pseudomonadati</taxon>
        <taxon>Pseudomonadota</taxon>
        <taxon>Betaproteobacteria</taxon>
        <taxon>Burkholderiales</taxon>
        <taxon>Sphaerotilaceae</taxon>
        <taxon>Ideonella</taxon>
    </lineage>
</organism>
<accession>A0ABU9BT89</accession>
<dbReference type="RefSeq" id="WP_341427607.1">
    <property type="nucleotide sequence ID" value="NZ_JBBUTG010000014.1"/>
</dbReference>
<dbReference type="EMBL" id="JBBUTG010000014">
    <property type="protein sequence ID" value="MEK8033190.1"/>
    <property type="molecule type" value="Genomic_DNA"/>
</dbReference>
<evidence type="ECO:0000313" key="2">
    <source>
        <dbReference type="Proteomes" id="UP001371218"/>
    </source>
</evidence>
<dbReference type="Proteomes" id="UP001371218">
    <property type="component" value="Unassembled WGS sequence"/>
</dbReference>
<name>A0ABU9BT89_9BURK</name>
<keyword evidence="2" id="KW-1185">Reference proteome</keyword>
<comment type="caution">
    <text evidence="1">The sequence shown here is derived from an EMBL/GenBank/DDBJ whole genome shotgun (WGS) entry which is preliminary data.</text>
</comment>
<sequence>MSEISAQTGPVRLFVRQPFTESKDHDQSVVADVLNQLVELSGHPRRLELLTGVKAQSAATFRSSFEVETGQKFSPCGFRNHRLSLLSKADGFINIRTGMSESSAFELSYHIFRGTCSPILFLVSKRAPIKTTLLQDLQDLCDVTYMEFEDPKELNDGLQEFIARCRVKFPSR</sequence>
<proteinExistence type="predicted"/>
<reference evidence="1 2" key="1">
    <citation type="submission" date="2024-04" db="EMBL/GenBank/DDBJ databases">
        <title>Novel species of the genus Ideonella isolated from streams.</title>
        <authorList>
            <person name="Lu H."/>
        </authorList>
    </citation>
    <scope>NUCLEOTIDE SEQUENCE [LARGE SCALE GENOMIC DNA]</scope>
    <source>
        <strain evidence="1 2">DXS29W</strain>
    </source>
</reference>
<protein>
    <submittedName>
        <fullName evidence="1">Uncharacterized protein</fullName>
    </submittedName>
</protein>